<dbReference type="InterPro" id="IPR011042">
    <property type="entry name" value="6-blade_b-propeller_TolB-like"/>
</dbReference>
<dbReference type="RefSeq" id="WP_381515529.1">
    <property type="nucleotide sequence ID" value="NZ_JBHUEL010000011.1"/>
</dbReference>
<name>A0ABW4MF69_9SPHN</name>
<organism evidence="2 3">
    <name type="scientific">Sphingorhabdus buctiana</name>
    <dbReference type="NCBI Taxonomy" id="1508805"/>
    <lineage>
        <taxon>Bacteria</taxon>
        <taxon>Pseudomonadati</taxon>
        <taxon>Pseudomonadota</taxon>
        <taxon>Alphaproteobacteria</taxon>
        <taxon>Sphingomonadales</taxon>
        <taxon>Sphingomonadaceae</taxon>
        <taxon>Sphingorhabdus</taxon>
    </lineage>
</organism>
<dbReference type="PANTHER" id="PTHR19328">
    <property type="entry name" value="HEDGEHOG-INTERACTING PROTEIN"/>
    <property type="match status" value="1"/>
</dbReference>
<reference evidence="3" key="1">
    <citation type="journal article" date="2019" name="Int. J. Syst. Evol. Microbiol.">
        <title>The Global Catalogue of Microorganisms (GCM) 10K type strain sequencing project: providing services to taxonomists for standard genome sequencing and annotation.</title>
        <authorList>
            <consortium name="The Broad Institute Genomics Platform"/>
            <consortium name="The Broad Institute Genome Sequencing Center for Infectious Disease"/>
            <person name="Wu L."/>
            <person name="Ma J."/>
        </authorList>
    </citation>
    <scope>NUCLEOTIDE SEQUENCE [LARGE SCALE GENOMIC DNA]</scope>
    <source>
        <strain evidence="3">CGMCC 1.12449</strain>
    </source>
</reference>
<keyword evidence="3" id="KW-1185">Reference proteome</keyword>
<accession>A0ABW4MF69</accession>
<dbReference type="Gene3D" id="2.120.10.30">
    <property type="entry name" value="TolB, C-terminal domain"/>
    <property type="match status" value="1"/>
</dbReference>
<feature type="domain" description="Pyrroloquinoline quinone-dependent pyranose dehydrogenase beta-propeller" evidence="1">
    <location>
        <begin position="70"/>
        <end position="287"/>
    </location>
</feature>
<comment type="caution">
    <text evidence="2">The sequence shown here is derived from an EMBL/GenBank/DDBJ whole genome shotgun (WGS) entry which is preliminary data.</text>
</comment>
<evidence type="ECO:0000313" key="3">
    <source>
        <dbReference type="Proteomes" id="UP001597215"/>
    </source>
</evidence>
<evidence type="ECO:0000313" key="2">
    <source>
        <dbReference type="EMBL" id="MFD1767731.1"/>
    </source>
</evidence>
<feature type="domain" description="Pyrroloquinoline quinone-dependent pyranose dehydrogenase beta-propeller" evidence="1">
    <location>
        <begin position="330"/>
        <end position="434"/>
    </location>
</feature>
<evidence type="ECO:0000259" key="1">
    <source>
        <dbReference type="Pfam" id="PF22807"/>
    </source>
</evidence>
<dbReference type="InterPro" id="IPR054539">
    <property type="entry name" value="Beta-prop_PDH"/>
</dbReference>
<sequence length="441" mass="47843">MRKHIFGFLAFVLVLAGIGVWYVTRPDIAQLPLDKVTGTKPEITEAREQIFPTVSVAEADPWKAGEAPIAAEGLIVERFAEGLDHPRNIYVLPNGDILVAETNAPANRMKGIEGWIAAKLFEKAGAAVPSANRITLLRDADGDGKPELKSTFIEGLNSPFGMALIGDTLYVANTDAVLAFPYKEGDTKISAKGKKILALNAQAPNNHWTRNLAASRDGKKLYIAVGSNSNIGENGLESERGRARVLELDLATGKSGAYASGLRNPVGLDWDSQGQLWTVVNERDMLGSDTVPDYLALVEFGADYGWPHHYWGGFTDHRVQPGKPEKREYERRPDYALGAHTAPLGLAFADRAKLGGAFTSGAFIARHGSWNRVPKSGYDVIFVPFKNGMPTGQPLNVLTGFLDKEEKAQGRPTMLAIDKSGALLVSDDVGNIIWRVRAKAK</sequence>
<protein>
    <submittedName>
        <fullName evidence="2">PQQ-dependent sugar dehydrogenase</fullName>
    </submittedName>
</protein>
<gene>
    <name evidence="2" type="ORF">ACFSAG_12865</name>
</gene>
<dbReference type="SUPFAM" id="SSF50952">
    <property type="entry name" value="Soluble quinoprotein glucose dehydrogenase"/>
    <property type="match status" value="1"/>
</dbReference>
<dbReference type="InterPro" id="IPR011041">
    <property type="entry name" value="Quinoprot_gluc/sorb_DH_b-prop"/>
</dbReference>
<dbReference type="Pfam" id="PF22807">
    <property type="entry name" value="TrAA12"/>
    <property type="match status" value="2"/>
</dbReference>
<dbReference type="EMBL" id="JBHUEL010000011">
    <property type="protein sequence ID" value="MFD1767731.1"/>
    <property type="molecule type" value="Genomic_DNA"/>
</dbReference>
<proteinExistence type="predicted"/>
<dbReference type="Proteomes" id="UP001597215">
    <property type="component" value="Unassembled WGS sequence"/>
</dbReference>
<dbReference type="PANTHER" id="PTHR19328:SF55">
    <property type="entry name" value="BLR6566 PROTEIN"/>
    <property type="match status" value="1"/>
</dbReference>